<dbReference type="Pfam" id="PF03813">
    <property type="entry name" value="Nrap"/>
    <property type="match status" value="1"/>
</dbReference>
<evidence type="ECO:0000256" key="3">
    <source>
        <dbReference type="ARBA" id="ARBA00022884"/>
    </source>
</evidence>
<dbReference type="Gene3D" id="1.10.1410.10">
    <property type="match status" value="1"/>
</dbReference>
<sequence>MGSEATYTDSTNLKLRELLKEAQHDYSPESTKIINDFVCSIKKAIDQIPEDLQVTADLGPGFVRDIGADKVEFKFKKPKSIEIGGSYSFQCVAKPDVHVDLFLRLPKECFYEKDYLNYRYHAKRFLYLCIIKKYLKLSSLIQEVRWSTFHNEARKPFLVVYPAARLSGNAAFFVKIIPTSTSLFCASKLILERNNVRSLNQEGVLQATPKYNSSILEDMFLEDNFEFVKRTFMGWKELGEALILLKVWARQRSSIYAHDCLSGFLISIIMAYLASKSGKNRINKPMNVIQILRITLDFIANSKIWDHGLYFQPDGESNISNKDRRKQFQSFPVIICDSFGFNLAFRMSLSGFQELRDEASLALSCIDKCKDGGFDEMFMTKIDFPAKYDYCIRLNLKGSREVYSCGFCLDEECWRKYEQKVLSIIDQALRGRTKLVRVIWRNATFECNIEDGLSTLDGEALLIGISINSMEEAFKQAVMGPSPEEKDKALEFRKFWGDKATLRWFRDGKIAEVAVWEHEESERHIIIKEIIEHVLSHHLSLPKENIISIVDQLDFSLRHGNKDPISFSVNLLKAFDNLSKHLRLLDDIPLRISSVQPLDSAFRLTSVFPPPPHPLAYEDSVGVKPQKLTSTCIQPLEVMIQLEGSGNWPMDDLAMEKTKSAFLMKIGESLQEKWGISCTATEDDVDVFLSGYAFRLKILHERGLSLVQKQGNAHVKRVLSSDKKLFVRGQHSSMINGLRGRYPIYGPVVRLAKRWVSAHLFSNSLTEEAIELLVAYLFLKPLPFRPPSSRITGFLRFLRLLSEYDWSFSALIVDINGDLTPEDDKEINHNFMSNQREYKDNMQNISPAMFVATVYDKASEAWTSVSPTAAELRRLATYAASSAKFLTSVIMQNLNDSYRWECLFRTPLNNYNAVILLHRDKLPFPHRLLFPSEINQGRKILHGNPSKIFQPFLLPGDLRGSLEEMKNKLMVNFDPLRYFIHDIEREFPEKFKVWYDSLGGDAIGLTFGNKSSKKRGRNNNCEDKDVVDSLRAVGELGKGFVRNIYLLKAPKNKLRHGYLRSVSDRD</sequence>
<dbReference type="Pfam" id="PF17406">
    <property type="entry name" value="Nrap_D5"/>
    <property type="match status" value="1"/>
</dbReference>
<evidence type="ECO:0000259" key="8">
    <source>
        <dbReference type="Pfam" id="PF17404"/>
    </source>
</evidence>
<dbReference type="EMBL" id="JBFOLJ010000002">
    <property type="protein sequence ID" value="KAL2552428.1"/>
    <property type="molecule type" value="Genomic_DNA"/>
</dbReference>
<feature type="domain" description="Nrap protein" evidence="10">
    <location>
        <begin position="742"/>
        <end position="894"/>
    </location>
</feature>
<evidence type="ECO:0000259" key="10">
    <source>
        <dbReference type="Pfam" id="PF17406"/>
    </source>
</evidence>
<accession>A0ABD1WUR4</accession>
<evidence type="ECO:0000259" key="6">
    <source>
        <dbReference type="Pfam" id="PF03813"/>
    </source>
</evidence>
<dbReference type="InterPro" id="IPR035369">
    <property type="entry name" value="Nrap_D4"/>
</dbReference>
<evidence type="ECO:0000313" key="12">
    <source>
        <dbReference type="EMBL" id="KAL2552428.1"/>
    </source>
</evidence>
<dbReference type="InterPro" id="IPR005554">
    <property type="entry name" value="NOL6/Upt22"/>
</dbReference>
<feature type="domain" description="Nrap protein" evidence="9">
    <location>
        <begin position="562"/>
        <end position="737"/>
    </location>
</feature>
<feature type="domain" description="Nrap protein" evidence="8">
    <location>
        <begin position="386"/>
        <end position="540"/>
    </location>
</feature>
<evidence type="ECO:0000256" key="1">
    <source>
        <dbReference type="ARBA" id="ARBA00004604"/>
    </source>
</evidence>
<reference evidence="13" key="1">
    <citation type="submission" date="2024-07" db="EMBL/GenBank/DDBJ databases">
        <title>Two chromosome-level genome assemblies of Korean endemic species Abeliophyllum distichum and Forsythia ovata (Oleaceae).</title>
        <authorList>
            <person name="Jang H."/>
        </authorList>
    </citation>
    <scope>NUCLEOTIDE SEQUENCE [LARGE SCALE GENOMIC DNA]</scope>
</reference>
<feature type="domain" description="Nrap protein" evidence="7">
    <location>
        <begin position="239"/>
        <end position="381"/>
    </location>
</feature>
<proteinExistence type="inferred from homology"/>
<evidence type="ECO:0000259" key="7">
    <source>
        <dbReference type="Pfam" id="PF17403"/>
    </source>
</evidence>
<dbReference type="InterPro" id="IPR035367">
    <property type="entry name" value="Nrap_D2"/>
</dbReference>
<feature type="domain" description="Nrap protein" evidence="6">
    <location>
        <begin position="99"/>
        <end position="231"/>
    </location>
</feature>
<evidence type="ECO:0000259" key="9">
    <source>
        <dbReference type="Pfam" id="PF17405"/>
    </source>
</evidence>
<keyword evidence="4 5" id="KW-0539">Nucleus</keyword>
<dbReference type="InterPro" id="IPR035368">
    <property type="entry name" value="Nrap_D3"/>
</dbReference>
<keyword evidence="13" id="KW-1185">Reference proteome</keyword>
<evidence type="ECO:0000256" key="2">
    <source>
        <dbReference type="ARBA" id="ARBA00006674"/>
    </source>
</evidence>
<comment type="caution">
    <text evidence="12">The sequence shown here is derived from an EMBL/GenBank/DDBJ whole genome shotgun (WGS) entry which is preliminary data.</text>
</comment>
<dbReference type="Proteomes" id="UP001604277">
    <property type="component" value="Unassembled WGS sequence"/>
</dbReference>
<evidence type="ECO:0000259" key="11">
    <source>
        <dbReference type="Pfam" id="PF17407"/>
    </source>
</evidence>
<feature type="domain" description="Nrap protein" evidence="11">
    <location>
        <begin position="908"/>
        <end position="1018"/>
    </location>
</feature>
<organism evidence="12 13">
    <name type="scientific">Forsythia ovata</name>
    <dbReference type="NCBI Taxonomy" id="205694"/>
    <lineage>
        <taxon>Eukaryota</taxon>
        <taxon>Viridiplantae</taxon>
        <taxon>Streptophyta</taxon>
        <taxon>Embryophyta</taxon>
        <taxon>Tracheophyta</taxon>
        <taxon>Spermatophyta</taxon>
        <taxon>Magnoliopsida</taxon>
        <taxon>eudicotyledons</taxon>
        <taxon>Gunneridae</taxon>
        <taxon>Pentapetalae</taxon>
        <taxon>asterids</taxon>
        <taxon>lamiids</taxon>
        <taxon>Lamiales</taxon>
        <taxon>Oleaceae</taxon>
        <taxon>Forsythieae</taxon>
        <taxon>Forsythia</taxon>
    </lineage>
</organism>
<dbReference type="AlphaFoldDB" id="A0ABD1WUR4"/>
<dbReference type="InterPro" id="IPR035371">
    <property type="entry name" value="Nrap_D6"/>
</dbReference>
<dbReference type="Pfam" id="PF17403">
    <property type="entry name" value="Nrap_D2"/>
    <property type="match status" value="1"/>
</dbReference>
<keyword evidence="3 5" id="KW-0694">RNA-binding</keyword>
<dbReference type="InterPro" id="IPR035370">
    <property type="entry name" value="Nrap_D5"/>
</dbReference>
<evidence type="ECO:0000256" key="4">
    <source>
        <dbReference type="ARBA" id="ARBA00023242"/>
    </source>
</evidence>
<name>A0ABD1WUR4_9LAMI</name>
<evidence type="ECO:0000313" key="13">
    <source>
        <dbReference type="Proteomes" id="UP001604277"/>
    </source>
</evidence>
<comment type="subcellular location">
    <subcellularLocation>
        <location evidence="1 5">Nucleus</location>
        <location evidence="1 5">Nucleolus</location>
    </subcellularLocation>
</comment>
<dbReference type="PANTHER" id="PTHR17972">
    <property type="entry name" value="NUCLEOLAR RNA-ASSOCIATED PROTEIN"/>
    <property type="match status" value="1"/>
</dbReference>
<protein>
    <submittedName>
        <fullName evidence="12">Nrap protein</fullName>
    </submittedName>
</protein>
<evidence type="ECO:0000256" key="5">
    <source>
        <dbReference type="RuleBase" id="RU364032"/>
    </source>
</evidence>
<dbReference type="InterPro" id="IPR035082">
    <property type="entry name" value="Nrap_D1"/>
</dbReference>
<dbReference type="GO" id="GO:0005730">
    <property type="term" value="C:nucleolus"/>
    <property type="evidence" value="ECO:0007669"/>
    <property type="project" value="UniProtKB-SubCell"/>
</dbReference>
<dbReference type="Pfam" id="PF17405">
    <property type="entry name" value="Nrap_D4"/>
    <property type="match status" value="1"/>
</dbReference>
<comment type="similarity">
    <text evidence="2 5">Belongs to the NRAP family.</text>
</comment>
<dbReference type="PANTHER" id="PTHR17972:SF0">
    <property type="entry name" value="NUCLEOLAR PROTEIN 6"/>
    <property type="match status" value="1"/>
</dbReference>
<dbReference type="GO" id="GO:0003723">
    <property type="term" value="F:RNA binding"/>
    <property type="evidence" value="ECO:0007669"/>
    <property type="project" value="UniProtKB-KW"/>
</dbReference>
<gene>
    <name evidence="12" type="ORF">Fot_06047</name>
</gene>
<dbReference type="Pfam" id="PF17407">
    <property type="entry name" value="Nrap_D6"/>
    <property type="match status" value="1"/>
</dbReference>
<dbReference type="Pfam" id="PF17404">
    <property type="entry name" value="Nrap_D3"/>
    <property type="match status" value="1"/>
</dbReference>